<gene>
    <name evidence="1" type="ORF">DPMN_038889</name>
</gene>
<protein>
    <submittedName>
        <fullName evidence="1">Uncharacterized protein</fullName>
    </submittedName>
</protein>
<comment type="caution">
    <text evidence="1">The sequence shown here is derived from an EMBL/GenBank/DDBJ whole genome shotgun (WGS) entry which is preliminary data.</text>
</comment>
<evidence type="ECO:0000313" key="1">
    <source>
        <dbReference type="EMBL" id="KAH3875618.1"/>
    </source>
</evidence>
<dbReference type="AlphaFoldDB" id="A0A9D4MFI1"/>
<reference evidence="1" key="2">
    <citation type="submission" date="2020-11" db="EMBL/GenBank/DDBJ databases">
        <authorList>
            <person name="McCartney M.A."/>
            <person name="Auch B."/>
            <person name="Kono T."/>
            <person name="Mallez S."/>
            <person name="Becker A."/>
            <person name="Gohl D.M."/>
            <person name="Silverstein K.A.T."/>
            <person name="Koren S."/>
            <person name="Bechman K.B."/>
            <person name="Herman A."/>
            <person name="Abrahante J.E."/>
            <person name="Garbe J."/>
        </authorList>
    </citation>
    <scope>NUCLEOTIDE SEQUENCE</scope>
    <source>
        <strain evidence="1">Duluth1</strain>
        <tissue evidence="1">Whole animal</tissue>
    </source>
</reference>
<dbReference type="EMBL" id="JAIWYP010000002">
    <property type="protein sequence ID" value="KAH3875618.1"/>
    <property type="molecule type" value="Genomic_DNA"/>
</dbReference>
<name>A0A9D4MFI1_DREPO</name>
<reference evidence="1" key="1">
    <citation type="journal article" date="2019" name="bioRxiv">
        <title>The Genome of the Zebra Mussel, Dreissena polymorpha: A Resource for Invasive Species Research.</title>
        <authorList>
            <person name="McCartney M.A."/>
            <person name="Auch B."/>
            <person name="Kono T."/>
            <person name="Mallez S."/>
            <person name="Zhang Y."/>
            <person name="Obille A."/>
            <person name="Becker A."/>
            <person name="Abrahante J.E."/>
            <person name="Garbe J."/>
            <person name="Badalamenti J.P."/>
            <person name="Herman A."/>
            <person name="Mangelson H."/>
            <person name="Liachko I."/>
            <person name="Sullivan S."/>
            <person name="Sone E.D."/>
            <person name="Koren S."/>
            <person name="Silverstein K.A.T."/>
            <person name="Beckman K.B."/>
            <person name="Gohl D.M."/>
        </authorList>
    </citation>
    <scope>NUCLEOTIDE SEQUENCE</scope>
    <source>
        <strain evidence="1">Duluth1</strain>
        <tissue evidence="1">Whole animal</tissue>
    </source>
</reference>
<organism evidence="1 2">
    <name type="scientific">Dreissena polymorpha</name>
    <name type="common">Zebra mussel</name>
    <name type="synonym">Mytilus polymorpha</name>
    <dbReference type="NCBI Taxonomy" id="45954"/>
    <lineage>
        <taxon>Eukaryota</taxon>
        <taxon>Metazoa</taxon>
        <taxon>Spiralia</taxon>
        <taxon>Lophotrochozoa</taxon>
        <taxon>Mollusca</taxon>
        <taxon>Bivalvia</taxon>
        <taxon>Autobranchia</taxon>
        <taxon>Heteroconchia</taxon>
        <taxon>Euheterodonta</taxon>
        <taxon>Imparidentia</taxon>
        <taxon>Neoheterodontei</taxon>
        <taxon>Myida</taxon>
        <taxon>Dreissenoidea</taxon>
        <taxon>Dreissenidae</taxon>
        <taxon>Dreissena</taxon>
    </lineage>
</organism>
<keyword evidence="2" id="KW-1185">Reference proteome</keyword>
<dbReference type="Proteomes" id="UP000828390">
    <property type="component" value="Unassembled WGS sequence"/>
</dbReference>
<proteinExistence type="predicted"/>
<evidence type="ECO:0000313" key="2">
    <source>
        <dbReference type="Proteomes" id="UP000828390"/>
    </source>
</evidence>
<accession>A0A9D4MFI1</accession>
<sequence>MVVKDVLKPVRKDITSYTVKYIIFWLMDNTPQALILERLLFYLPDKELGELKNAIVMETLAACGLNGDQKQTWVATITEMMNEGPKFIFGLPKIRQAVISQ</sequence>